<accession>A0A0J8QJT0</accession>
<protein>
    <submittedName>
        <fullName evidence="2">Uncharacterized protein</fullName>
    </submittedName>
</protein>
<feature type="region of interest" description="Disordered" evidence="1">
    <location>
        <begin position="1"/>
        <end position="34"/>
    </location>
</feature>
<proteinExistence type="predicted"/>
<organism evidence="2 3">
    <name type="scientific">Coccidioides immitis RMSCC 3703</name>
    <dbReference type="NCBI Taxonomy" id="454286"/>
    <lineage>
        <taxon>Eukaryota</taxon>
        <taxon>Fungi</taxon>
        <taxon>Dikarya</taxon>
        <taxon>Ascomycota</taxon>
        <taxon>Pezizomycotina</taxon>
        <taxon>Eurotiomycetes</taxon>
        <taxon>Eurotiomycetidae</taxon>
        <taxon>Onygenales</taxon>
        <taxon>Onygenaceae</taxon>
        <taxon>Coccidioides</taxon>
    </lineage>
</organism>
<reference evidence="3" key="1">
    <citation type="journal article" date="2010" name="Genome Res.">
        <title>Population genomic sequencing of Coccidioides fungi reveals recent hybridization and transposon control.</title>
        <authorList>
            <person name="Neafsey D.E."/>
            <person name="Barker B.M."/>
            <person name="Sharpton T.J."/>
            <person name="Stajich J.E."/>
            <person name="Park D.J."/>
            <person name="Whiston E."/>
            <person name="Hung C.-Y."/>
            <person name="McMahan C."/>
            <person name="White J."/>
            <person name="Sykes S."/>
            <person name="Heiman D."/>
            <person name="Young S."/>
            <person name="Zeng Q."/>
            <person name="Abouelleil A."/>
            <person name="Aftuck L."/>
            <person name="Bessette D."/>
            <person name="Brown A."/>
            <person name="FitzGerald M."/>
            <person name="Lui A."/>
            <person name="Macdonald J.P."/>
            <person name="Priest M."/>
            <person name="Orbach M.J."/>
            <person name="Galgiani J.N."/>
            <person name="Kirkland T.N."/>
            <person name="Cole G.T."/>
            <person name="Birren B.W."/>
            <person name="Henn M.R."/>
            <person name="Taylor J.W."/>
            <person name="Rounsley S.D."/>
        </authorList>
    </citation>
    <scope>NUCLEOTIDE SEQUENCE [LARGE SCALE GENOMIC DNA]</scope>
    <source>
        <strain evidence="3">RMSCC 3703</strain>
    </source>
</reference>
<sequence>MARAAQGFLRRQPKREFLPPASRHQLGNSTSPSPLYLTNQLRQNLSFGFAVLPKIPVTKKKHVCRFEQKPAYGAPLEPFESQRFYLPLRTERDAWGPQAVLSTSPLRRARMSSHRDILIRAPRRQEEFLQRKLKKKCGEATSLIGLV</sequence>
<gene>
    <name evidence="2" type="ORF">CISG_03120</name>
</gene>
<dbReference type="AlphaFoldDB" id="A0A0J8QJT0"/>
<evidence type="ECO:0000313" key="2">
    <source>
        <dbReference type="EMBL" id="KMU72685.1"/>
    </source>
</evidence>
<dbReference type="Proteomes" id="UP000054559">
    <property type="component" value="Unassembled WGS sequence"/>
</dbReference>
<dbReference type="EMBL" id="DS268128">
    <property type="protein sequence ID" value="KMU72685.1"/>
    <property type="molecule type" value="Genomic_DNA"/>
</dbReference>
<name>A0A0J8QJT0_COCIT</name>
<evidence type="ECO:0000313" key="3">
    <source>
        <dbReference type="Proteomes" id="UP000054559"/>
    </source>
</evidence>
<evidence type="ECO:0000256" key="1">
    <source>
        <dbReference type="SAM" id="MobiDB-lite"/>
    </source>
</evidence>
<feature type="compositionally biased region" description="Polar residues" evidence="1">
    <location>
        <begin position="25"/>
        <end position="34"/>
    </location>
</feature>